<dbReference type="EMBL" id="JAAAHW010004454">
    <property type="protein sequence ID" value="KAF9974268.1"/>
    <property type="molecule type" value="Genomic_DNA"/>
</dbReference>
<evidence type="ECO:0000313" key="1">
    <source>
        <dbReference type="EMBL" id="KAF9974268.1"/>
    </source>
</evidence>
<proteinExistence type="predicted"/>
<accession>A0A9P6JLL7</accession>
<gene>
    <name evidence="1" type="ORF">BGZ65_008825</name>
</gene>
<dbReference type="OrthoDB" id="120976at2759"/>
<evidence type="ECO:0008006" key="3">
    <source>
        <dbReference type="Google" id="ProtNLM"/>
    </source>
</evidence>
<keyword evidence="2" id="KW-1185">Reference proteome</keyword>
<dbReference type="AlphaFoldDB" id="A0A9P6JLL7"/>
<protein>
    <recommendedName>
        <fullName evidence="3">PH domain-containing protein</fullName>
    </recommendedName>
</protein>
<name>A0A9P6JLL7_9FUNG</name>
<dbReference type="Proteomes" id="UP000749646">
    <property type="component" value="Unassembled WGS sequence"/>
</dbReference>
<comment type="caution">
    <text evidence="1">The sequence shown here is derived from an EMBL/GenBank/DDBJ whole genome shotgun (WGS) entry which is preliminary data.</text>
</comment>
<feature type="non-terminal residue" evidence="1">
    <location>
        <position position="173"/>
    </location>
</feature>
<reference evidence="1" key="1">
    <citation type="journal article" date="2020" name="Fungal Divers.">
        <title>Resolving the Mortierellaceae phylogeny through synthesis of multi-gene phylogenetics and phylogenomics.</title>
        <authorList>
            <person name="Vandepol N."/>
            <person name="Liber J."/>
            <person name="Desiro A."/>
            <person name="Na H."/>
            <person name="Kennedy M."/>
            <person name="Barry K."/>
            <person name="Grigoriev I.V."/>
            <person name="Miller A.N."/>
            <person name="O'Donnell K."/>
            <person name="Stajich J.E."/>
            <person name="Bonito G."/>
        </authorList>
    </citation>
    <scope>NUCLEOTIDE SEQUENCE</scope>
    <source>
        <strain evidence="1">MES-2147</strain>
    </source>
</reference>
<evidence type="ECO:0000313" key="2">
    <source>
        <dbReference type="Proteomes" id="UP000749646"/>
    </source>
</evidence>
<sequence length="173" mass="19294">MPVQEQYPPDSVILFGGTAAHSEGSLFRKDSKEYLLLTNSSLLKFKTMEKAVKVFGNQSVWSSSAGQQQLTSQQTGLIAKDHRLLCLNSIVGMHMHQPVGSDIQIHIEYLVSISSQPASMHFTPATDQAEAWLDKIRQGCDYHAPQAGLIPKGTRQRQWILEKLQDDHIALPQ</sequence>
<organism evidence="1 2">
    <name type="scientific">Modicella reniformis</name>
    <dbReference type="NCBI Taxonomy" id="1440133"/>
    <lineage>
        <taxon>Eukaryota</taxon>
        <taxon>Fungi</taxon>
        <taxon>Fungi incertae sedis</taxon>
        <taxon>Mucoromycota</taxon>
        <taxon>Mortierellomycotina</taxon>
        <taxon>Mortierellomycetes</taxon>
        <taxon>Mortierellales</taxon>
        <taxon>Mortierellaceae</taxon>
        <taxon>Modicella</taxon>
    </lineage>
</organism>